<dbReference type="PANTHER" id="PTHR23416">
    <property type="entry name" value="SIALIC ACID SYNTHASE-RELATED"/>
    <property type="match status" value="1"/>
</dbReference>
<sequence length="199" mass="22301">MRAMVEKHFISQVKLKEFNPSVGLDRGVAKWKEGFWYVVKIVFFLSALPYPHHLKASILRLFGAHVGSRVVIKPRVNIHFPWKLEIGDDVWIGEEAFILNFEPVRIGSNVCISQRAFLCGGNHDFRVPSMPYRNGPITLQDGCWIGAGCFIGPGVTVGTDTVVTVGSIVTSDLGANRICRVHPPAFEKIRWRSEIDISK</sequence>
<dbReference type="GO" id="GO:0005829">
    <property type="term" value="C:cytosol"/>
    <property type="evidence" value="ECO:0007669"/>
    <property type="project" value="TreeGrafter"/>
</dbReference>
<evidence type="ECO:0000256" key="1">
    <source>
        <dbReference type="ARBA" id="ARBA00007274"/>
    </source>
</evidence>
<accession>A0A1G9J2Z7</accession>
<name>A0A1G9J2Z7_9BACT</name>
<dbReference type="Proteomes" id="UP000198510">
    <property type="component" value="Unassembled WGS sequence"/>
</dbReference>
<dbReference type="PANTHER" id="PTHR23416:SF23">
    <property type="entry name" value="ACETYLTRANSFERASE C18B11.09C-RELATED"/>
    <property type="match status" value="1"/>
</dbReference>
<evidence type="ECO:0000313" key="4">
    <source>
        <dbReference type="Proteomes" id="UP000198510"/>
    </source>
</evidence>
<dbReference type="STRING" id="1075417.SAMN05421823_105187"/>
<dbReference type="EMBL" id="FNFO01000005">
    <property type="protein sequence ID" value="SDL31877.1"/>
    <property type="molecule type" value="Genomic_DNA"/>
</dbReference>
<gene>
    <name evidence="3" type="ORF">SAMN05421823_105187</name>
</gene>
<dbReference type="InterPro" id="IPR011004">
    <property type="entry name" value="Trimer_LpxA-like_sf"/>
</dbReference>
<comment type="similarity">
    <text evidence="1">Belongs to the transferase hexapeptide repeat family.</text>
</comment>
<keyword evidence="2 3" id="KW-0808">Transferase</keyword>
<protein>
    <submittedName>
        <fullName evidence="3">Putative colanic acid biosynthesis acetyltransferase WcaF</fullName>
    </submittedName>
</protein>
<dbReference type="InterPro" id="IPR051159">
    <property type="entry name" value="Hexapeptide_acetyltransf"/>
</dbReference>
<dbReference type="AlphaFoldDB" id="A0A1G9J2Z7"/>
<dbReference type="NCBIfam" id="NF007797">
    <property type="entry name" value="PRK10502.1"/>
    <property type="match status" value="1"/>
</dbReference>
<keyword evidence="4" id="KW-1185">Reference proteome</keyword>
<dbReference type="RefSeq" id="WP_218127091.1">
    <property type="nucleotide sequence ID" value="NZ_FNFO01000005.1"/>
</dbReference>
<dbReference type="SUPFAM" id="SSF51161">
    <property type="entry name" value="Trimeric LpxA-like enzymes"/>
    <property type="match status" value="1"/>
</dbReference>
<organism evidence="3 4">
    <name type="scientific">Catalinimonas alkaloidigena</name>
    <dbReference type="NCBI Taxonomy" id="1075417"/>
    <lineage>
        <taxon>Bacteria</taxon>
        <taxon>Pseudomonadati</taxon>
        <taxon>Bacteroidota</taxon>
        <taxon>Cytophagia</taxon>
        <taxon>Cytophagales</taxon>
        <taxon>Catalimonadaceae</taxon>
        <taxon>Catalinimonas</taxon>
    </lineage>
</organism>
<dbReference type="Gene3D" id="2.160.10.10">
    <property type="entry name" value="Hexapeptide repeat proteins"/>
    <property type="match status" value="1"/>
</dbReference>
<proteinExistence type="inferred from homology"/>
<evidence type="ECO:0000313" key="3">
    <source>
        <dbReference type="EMBL" id="SDL31877.1"/>
    </source>
</evidence>
<dbReference type="GO" id="GO:0008374">
    <property type="term" value="F:O-acyltransferase activity"/>
    <property type="evidence" value="ECO:0007669"/>
    <property type="project" value="TreeGrafter"/>
</dbReference>
<evidence type="ECO:0000256" key="2">
    <source>
        <dbReference type="ARBA" id="ARBA00022679"/>
    </source>
</evidence>
<reference evidence="3 4" key="1">
    <citation type="submission" date="2016-10" db="EMBL/GenBank/DDBJ databases">
        <authorList>
            <person name="de Groot N.N."/>
        </authorList>
    </citation>
    <scope>NUCLEOTIDE SEQUENCE [LARGE SCALE GENOMIC DNA]</scope>
    <source>
        <strain evidence="3 4">DSM 25186</strain>
    </source>
</reference>